<organism evidence="1">
    <name type="scientific">bioreactor metagenome</name>
    <dbReference type="NCBI Taxonomy" id="1076179"/>
    <lineage>
        <taxon>unclassified sequences</taxon>
        <taxon>metagenomes</taxon>
        <taxon>ecological metagenomes</taxon>
    </lineage>
</organism>
<dbReference type="AlphaFoldDB" id="A0A645JFI0"/>
<dbReference type="EMBL" id="VSSQ01140507">
    <property type="protein sequence ID" value="MPN62458.1"/>
    <property type="molecule type" value="Genomic_DNA"/>
</dbReference>
<evidence type="ECO:0000313" key="1">
    <source>
        <dbReference type="EMBL" id="MPN62458.1"/>
    </source>
</evidence>
<accession>A0A645JFI0</accession>
<dbReference type="SUPFAM" id="SSF54171">
    <property type="entry name" value="DNA-binding domain"/>
    <property type="match status" value="1"/>
</dbReference>
<gene>
    <name evidence="1" type="ORF">SDC9_210207</name>
</gene>
<evidence type="ECO:0008006" key="2">
    <source>
        <dbReference type="Google" id="ProtNLM"/>
    </source>
</evidence>
<comment type="caution">
    <text evidence="1">The sequence shown here is derived from an EMBL/GenBank/DDBJ whole genome shotgun (WGS) entry which is preliminary data.</text>
</comment>
<sequence length="62" mass="7268">MLGVSPYYKRFKATLKLRGKQIYLGVYDSIEEAAEARRKGEDNYYKPVIEEYEQKNETASND</sequence>
<dbReference type="InterPro" id="IPR016177">
    <property type="entry name" value="DNA-bd_dom_sf"/>
</dbReference>
<proteinExistence type="predicted"/>
<protein>
    <recommendedName>
        <fullName evidence="2">AP2/ERF domain-containing protein</fullName>
    </recommendedName>
</protein>
<reference evidence="1" key="1">
    <citation type="submission" date="2019-08" db="EMBL/GenBank/DDBJ databases">
        <authorList>
            <person name="Kucharzyk K."/>
            <person name="Murdoch R.W."/>
            <person name="Higgins S."/>
            <person name="Loffler F."/>
        </authorList>
    </citation>
    <scope>NUCLEOTIDE SEQUENCE</scope>
</reference>
<name>A0A645JFI0_9ZZZZ</name>
<dbReference type="GO" id="GO:0003677">
    <property type="term" value="F:DNA binding"/>
    <property type="evidence" value="ECO:0007669"/>
    <property type="project" value="InterPro"/>
</dbReference>